<dbReference type="EMBL" id="CCBP010000119">
    <property type="protein sequence ID" value="CDO72965.1"/>
    <property type="molecule type" value="Genomic_DNA"/>
</dbReference>
<dbReference type="InterPro" id="IPR036047">
    <property type="entry name" value="F-box-like_dom_sf"/>
</dbReference>
<dbReference type="Gene3D" id="3.80.10.10">
    <property type="entry name" value="Ribonuclease Inhibitor"/>
    <property type="match status" value="1"/>
</dbReference>
<reference evidence="1" key="1">
    <citation type="submission" date="2014-01" db="EMBL/GenBank/DDBJ databases">
        <title>The genome of the white-rot fungus Pycnoporus cinnabarinus: a basidiomycete model with a versatile arsenal for lignocellulosic biomass breakdown.</title>
        <authorList>
            <person name="Levasseur A."/>
            <person name="Lomascolo A."/>
            <person name="Ruiz-Duenas F.J."/>
            <person name="Uzan E."/>
            <person name="Piumi F."/>
            <person name="Kues U."/>
            <person name="Ram A.F.J."/>
            <person name="Murat C."/>
            <person name="Haon M."/>
            <person name="Benoit I."/>
            <person name="Arfi Y."/>
            <person name="Chevret D."/>
            <person name="Drula E."/>
            <person name="Kwon M.J."/>
            <person name="Gouret P."/>
            <person name="Lesage-Meessen L."/>
            <person name="Lombard V."/>
            <person name="Mariette J."/>
            <person name="Noirot C."/>
            <person name="Park J."/>
            <person name="Patyshakuliyeva A."/>
            <person name="Wieneger R.A.B."/>
            <person name="Wosten H.A.B."/>
            <person name="Martin F."/>
            <person name="Coutinho P.M."/>
            <person name="de Vries R."/>
            <person name="Martinez A.T."/>
            <person name="Klopp C."/>
            <person name="Pontarotti P."/>
            <person name="Henrissat B."/>
            <person name="Record E."/>
        </authorList>
    </citation>
    <scope>NUCLEOTIDE SEQUENCE [LARGE SCALE GENOMIC DNA]</scope>
    <source>
        <strain evidence="1">BRFM137</strain>
    </source>
</reference>
<sequence>MNCLWTIHRPPAVLQEDILHHVFGHVADLSTLARAAAVCRGWAWPARTALYRDIEYHPLSSCSKEALLARTMRTQTQLLRFVRRLSLVTTWTYSPIPELCEWIEHIPENRLQEFCWTWERGHLLPSLLTFPAVRAVRRVKLRGQLYTMAAIQSILELPALEYLSLELRGDEQGTLAVVPPRLRRLSVIAHEGHSSSLDQLLAVVGSQIDTLHITCKLGEDSNRDAALVSCIHAHCPDLSRLKVDAIGPMTVATEFADALVKGYPSLEYLRCGQGTFSPHILRLVPPNLRVLKLAFAPALDVPLLAFLTDPGHRLKVLRVLELSGTDVLIYDRILAACNTLGVDFRLYHSPS</sequence>
<dbReference type="STRING" id="5643.A0A060SF09"/>
<dbReference type="OrthoDB" id="2742110at2759"/>
<protein>
    <submittedName>
        <fullName evidence="1">Uncharacterized protein</fullName>
    </submittedName>
</protein>
<dbReference type="HOGENOM" id="CLU_776104_0_0_1"/>
<organism evidence="1 2">
    <name type="scientific">Pycnoporus cinnabarinus</name>
    <name type="common">Cinnabar-red polypore</name>
    <name type="synonym">Trametes cinnabarina</name>
    <dbReference type="NCBI Taxonomy" id="5643"/>
    <lineage>
        <taxon>Eukaryota</taxon>
        <taxon>Fungi</taxon>
        <taxon>Dikarya</taxon>
        <taxon>Basidiomycota</taxon>
        <taxon>Agaricomycotina</taxon>
        <taxon>Agaricomycetes</taxon>
        <taxon>Polyporales</taxon>
        <taxon>Polyporaceae</taxon>
        <taxon>Trametes</taxon>
    </lineage>
</organism>
<dbReference type="Proteomes" id="UP000029665">
    <property type="component" value="Unassembled WGS sequence"/>
</dbReference>
<dbReference type="SUPFAM" id="SSF52047">
    <property type="entry name" value="RNI-like"/>
    <property type="match status" value="1"/>
</dbReference>
<evidence type="ECO:0000313" key="2">
    <source>
        <dbReference type="Proteomes" id="UP000029665"/>
    </source>
</evidence>
<dbReference type="SUPFAM" id="SSF81383">
    <property type="entry name" value="F-box domain"/>
    <property type="match status" value="1"/>
</dbReference>
<dbReference type="AlphaFoldDB" id="A0A060SF09"/>
<evidence type="ECO:0000313" key="1">
    <source>
        <dbReference type="EMBL" id="CDO72965.1"/>
    </source>
</evidence>
<proteinExistence type="predicted"/>
<comment type="caution">
    <text evidence="1">The sequence shown here is derived from an EMBL/GenBank/DDBJ whole genome shotgun (WGS) entry which is preliminary data.</text>
</comment>
<dbReference type="InterPro" id="IPR032675">
    <property type="entry name" value="LRR_dom_sf"/>
</dbReference>
<accession>A0A060SF09</accession>
<gene>
    <name evidence="1" type="ORF">BN946_scf185007.g19</name>
</gene>
<name>A0A060SF09_PYCCI</name>
<keyword evidence="2" id="KW-1185">Reference proteome</keyword>
<dbReference type="OMA" id="HIFECEV"/>